<dbReference type="Gene3D" id="3.10.310.30">
    <property type="match status" value="1"/>
</dbReference>
<dbReference type="PANTHER" id="PTHR47618">
    <property type="entry name" value="BIFUNCTIONAL OLIGORIBONUCLEASE AND PAP PHOSPHATASE NRNA"/>
    <property type="match status" value="1"/>
</dbReference>
<organism evidence="3 4">
    <name type="scientific">Candidatus Wallbacteria bacterium HGW-Wallbacteria-1</name>
    <dbReference type="NCBI Taxonomy" id="2013854"/>
    <lineage>
        <taxon>Bacteria</taxon>
        <taxon>Candidatus Walliibacteriota</taxon>
    </lineage>
</organism>
<dbReference type="AlphaFoldDB" id="A0A2N1PNB7"/>
<dbReference type="Pfam" id="PF02272">
    <property type="entry name" value="DHHA1"/>
    <property type="match status" value="1"/>
</dbReference>
<gene>
    <name evidence="3" type="ORF">CVV64_12545</name>
</gene>
<feature type="domain" description="DHHA1" evidence="2">
    <location>
        <begin position="260"/>
        <end position="341"/>
    </location>
</feature>
<dbReference type="SUPFAM" id="SSF64182">
    <property type="entry name" value="DHH phosphoesterases"/>
    <property type="match status" value="1"/>
</dbReference>
<dbReference type="InterPro" id="IPR038763">
    <property type="entry name" value="DHH_sf"/>
</dbReference>
<accession>A0A2N1PNB7</accession>
<name>A0A2N1PNB7_9BACT</name>
<feature type="domain" description="DDH" evidence="1">
    <location>
        <begin position="30"/>
        <end position="171"/>
    </location>
</feature>
<comment type="caution">
    <text evidence="3">The sequence shown here is derived from an EMBL/GenBank/DDBJ whole genome shotgun (WGS) entry which is preliminary data.</text>
</comment>
<sequence length="365" mass="39591">MKMDSDALWSSEFVESLGRLAETIEKLQSFVVTTHVFPDGDAIGSQVALHEFLLGLGKESVMINGSSTPEKYRFLDPDGEILIMGRTASAPSARIASAMASAQAVIVVDCAFLRRTGPVFRLLEAFQGPIVSVDHHEIRAFEPRVNIALVDHGASACGEMILELIHSMGGKPGPRGIDSLYTALLTDTARFTGPTVDARVFRMAAGLVDGGASPNYIYQQIYESYSLDHYRLFSVGFDSMRILGDRQGAVMTLTRKMFRDHGIKPFEVEFFIDLICSIKGLRLIAVAREMEKHSFAVSLRSRSDVSVGKIAEAFGGGGHRDMAGMSLSGSAEEIEEILATALCENMGIGVIKSGTQPSESGFRLQ</sequence>
<proteinExistence type="predicted"/>
<dbReference type="InterPro" id="IPR051319">
    <property type="entry name" value="Oligoribo/pAp-PDE_c-di-AMP_PDE"/>
</dbReference>
<dbReference type="Gene3D" id="3.90.1640.10">
    <property type="entry name" value="inorganic pyrophosphatase (n-terminal core)"/>
    <property type="match status" value="1"/>
</dbReference>
<reference evidence="3 4" key="1">
    <citation type="journal article" date="2017" name="ISME J.">
        <title>Potential for microbial H2 and metal transformations associated with novel bacteria and archaea in deep terrestrial subsurface sediments.</title>
        <authorList>
            <person name="Hernsdorf A.W."/>
            <person name="Amano Y."/>
            <person name="Miyakawa K."/>
            <person name="Ise K."/>
            <person name="Suzuki Y."/>
            <person name="Anantharaman K."/>
            <person name="Probst A."/>
            <person name="Burstein D."/>
            <person name="Thomas B.C."/>
            <person name="Banfield J.F."/>
        </authorList>
    </citation>
    <scope>NUCLEOTIDE SEQUENCE [LARGE SCALE GENOMIC DNA]</scope>
    <source>
        <strain evidence="3">HGW-Wallbacteria-1</strain>
    </source>
</reference>
<evidence type="ECO:0000259" key="2">
    <source>
        <dbReference type="Pfam" id="PF02272"/>
    </source>
</evidence>
<evidence type="ECO:0000313" key="3">
    <source>
        <dbReference type="EMBL" id="PKK89843.1"/>
    </source>
</evidence>
<dbReference type="GO" id="GO:0003676">
    <property type="term" value="F:nucleic acid binding"/>
    <property type="evidence" value="ECO:0007669"/>
    <property type="project" value="InterPro"/>
</dbReference>
<dbReference type="PANTHER" id="PTHR47618:SF1">
    <property type="entry name" value="BIFUNCTIONAL OLIGORIBONUCLEASE AND PAP PHOSPHATASE NRNA"/>
    <property type="match status" value="1"/>
</dbReference>
<dbReference type="EMBL" id="PGXC01000011">
    <property type="protein sequence ID" value="PKK89843.1"/>
    <property type="molecule type" value="Genomic_DNA"/>
</dbReference>
<dbReference type="InterPro" id="IPR003156">
    <property type="entry name" value="DHHA1_dom"/>
</dbReference>
<evidence type="ECO:0000313" key="4">
    <source>
        <dbReference type="Proteomes" id="UP000233256"/>
    </source>
</evidence>
<protein>
    <submittedName>
        <fullName evidence="3">Uncharacterized protein</fullName>
    </submittedName>
</protein>
<dbReference type="Pfam" id="PF01368">
    <property type="entry name" value="DHH"/>
    <property type="match status" value="1"/>
</dbReference>
<dbReference type="Proteomes" id="UP000233256">
    <property type="component" value="Unassembled WGS sequence"/>
</dbReference>
<evidence type="ECO:0000259" key="1">
    <source>
        <dbReference type="Pfam" id="PF01368"/>
    </source>
</evidence>
<dbReference type="InterPro" id="IPR001667">
    <property type="entry name" value="DDH_dom"/>
</dbReference>